<evidence type="ECO:0000313" key="8">
    <source>
        <dbReference type="EMBL" id="MEI5907140.1"/>
    </source>
</evidence>
<feature type="transmembrane region" description="Helical" evidence="6">
    <location>
        <begin position="461"/>
        <end position="483"/>
    </location>
</feature>
<reference evidence="8 9" key="1">
    <citation type="journal article" date="2018" name="J. Microbiol.">
        <title>Bacillus spongiae sp. nov., isolated from sponge of Jeju Island.</title>
        <authorList>
            <person name="Lee G.E."/>
            <person name="Im W.T."/>
            <person name="Park J.S."/>
        </authorList>
    </citation>
    <scope>NUCLEOTIDE SEQUENCE [LARGE SCALE GENOMIC DNA]</scope>
    <source>
        <strain evidence="8 9">135PIL107-10</strain>
    </source>
</reference>
<evidence type="ECO:0000259" key="7">
    <source>
        <dbReference type="Pfam" id="PF05140"/>
    </source>
</evidence>
<dbReference type="InterPro" id="IPR007816">
    <property type="entry name" value="ResB-like_domain"/>
</dbReference>
<evidence type="ECO:0000256" key="6">
    <source>
        <dbReference type="SAM" id="Phobius"/>
    </source>
</evidence>
<feature type="transmembrane region" description="Helical" evidence="6">
    <location>
        <begin position="121"/>
        <end position="143"/>
    </location>
</feature>
<feature type="domain" description="ResB-like" evidence="7">
    <location>
        <begin position="63"/>
        <end position="424"/>
    </location>
</feature>
<keyword evidence="2 6" id="KW-0812">Transmembrane</keyword>
<sequence>MMKCECGHVNPPGTVLCQSCGRALTEEAQKEKIHDMRYEGSARRSQTYNKTVIDKIWNFFSSVKVGVWIIILTLIASAFGTILPQEMYIPSRTPEQFYEEEYGWVGLLYYRLGFHNLYSSWWYILLVASLAVSLVIASIDRLFPLYKSLKNQRVTRHESFMKRQRLYSESEAISEKDFPIIEERLKEKGYKIREENGNLLAERGRFSRWGPYVNHLGLIVFLFGGMLRLVPGMYIDETLWIREGETLPIPGTDKQYYLENKQFIFETYDKETDDEVFEEAIDRVGTIAKNFQTNAILYQQPEDLLPGEKAELTEVKESEIRVNEPLKFDGFALYQTSYKLNEYKTMSFALTKQDTEESFGTITIDLFQPEEEYILNDTMRIELMGYYPDFTGLNDQGEPETASSLPNNPAFLFKMFTPEHPDGEVSFVGIMQNVDVGNDYKMSFAGIETQNISVLTVRKDLTLWVLGLGGLIFMIGVVQGSYWNHRRIWFQRKEGKLLISGHTNKNWHSIKKDLQYVLKDTDIGMPIDQQDKK</sequence>
<evidence type="ECO:0000256" key="4">
    <source>
        <dbReference type="ARBA" id="ARBA00022989"/>
    </source>
</evidence>
<dbReference type="PANTHER" id="PTHR31566:SF0">
    <property type="entry name" value="CYTOCHROME C BIOGENESIS PROTEIN CCS1, CHLOROPLASTIC"/>
    <property type="match status" value="1"/>
</dbReference>
<evidence type="ECO:0000313" key="9">
    <source>
        <dbReference type="Proteomes" id="UP001312865"/>
    </source>
</evidence>
<name>A0ABU8HCS1_9BACI</name>
<proteinExistence type="predicted"/>
<organism evidence="8 9">
    <name type="scientific">Bacillus spongiae</name>
    <dbReference type="NCBI Taxonomy" id="2683610"/>
    <lineage>
        <taxon>Bacteria</taxon>
        <taxon>Bacillati</taxon>
        <taxon>Bacillota</taxon>
        <taxon>Bacilli</taxon>
        <taxon>Bacillales</taxon>
        <taxon>Bacillaceae</taxon>
        <taxon>Bacillus</taxon>
    </lineage>
</organism>
<comment type="subcellular location">
    <subcellularLocation>
        <location evidence="1">Membrane</location>
        <topology evidence="1">Multi-pass membrane protein</topology>
    </subcellularLocation>
</comment>
<keyword evidence="5 6" id="KW-0472">Membrane</keyword>
<comment type="caution">
    <text evidence="8">The sequence shown here is derived from an EMBL/GenBank/DDBJ whole genome shotgun (WGS) entry which is preliminary data.</text>
</comment>
<feature type="transmembrane region" description="Helical" evidence="6">
    <location>
        <begin position="212"/>
        <end position="230"/>
    </location>
</feature>
<dbReference type="Pfam" id="PF05140">
    <property type="entry name" value="ResB"/>
    <property type="match status" value="2"/>
</dbReference>
<dbReference type="EMBL" id="JBBAXC010000006">
    <property type="protein sequence ID" value="MEI5907140.1"/>
    <property type="molecule type" value="Genomic_DNA"/>
</dbReference>
<evidence type="ECO:0000256" key="3">
    <source>
        <dbReference type="ARBA" id="ARBA00022748"/>
    </source>
</evidence>
<feature type="transmembrane region" description="Helical" evidence="6">
    <location>
        <begin position="65"/>
        <end position="83"/>
    </location>
</feature>
<dbReference type="RefSeq" id="WP_336586578.1">
    <property type="nucleotide sequence ID" value="NZ_JBBAXC010000006.1"/>
</dbReference>
<dbReference type="InterPro" id="IPR023494">
    <property type="entry name" value="Cyt_c_bgen_Ccs1/CcsB/ResB"/>
</dbReference>
<keyword evidence="9" id="KW-1185">Reference proteome</keyword>
<feature type="domain" description="ResB-like" evidence="7">
    <location>
        <begin position="435"/>
        <end position="514"/>
    </location>
</feature>
<keyword evidence="3" id="KW-0201">Cytochrome c-type biogenesis</keyword>
<gene>
    <name evidence="8" type="ORF">WAK64_08735</name>
</gene>
<evidence type="ECO:0000256" key="5">
    <source>
        <dbReference type="ARBA" id="ARBA00023136"/>
    </source>
</evidence>
<dbReference type="PANTHER" id="PTHR31566">
    <property type="entry name" value="CYTOCHROME C BIOGENESIS PROTEIN CCS1, CHLOROPLASTIC"/>
    <property type="match status" value="1"/>
</dbReference>
<accession>A0ABU8HCS1</accession>
<keyword evidence="4 6" id="KW-1133">Transmembrane helix</keyword>
<dbReference type="Proteomes" id="UP001312865">
    <property type="component" value="Unassembled WGS sequence"/>
</dbReference>
<evidence type="ECO:0000256" key="2">
    <source>
        <dbReference type="ARBA" id="ARBA00022692"/>
    </source>
</evidence>
<evidence type="ECO:0000256" key="1">
    <source>
        <dbReference type="ARBA" id="ARBA00004141"/>
    </source>
</evidence>
<protein>
    <submittedName>
        <fullName evidence="8">Cytochrome c biogenesis protein ResB</fullName>
    </submittedName>
</protein>